<feature type="transmembrane region" description="Helical" evidence="1">
    <location>
        <begin position="30"/>
        <end position="46"/>
    </location>
</feature>
<organism evidence="2 3">
    <name type="scientific">Candidatus Geothrix skivensis</name>
    <dbReference type="NCBI Taxonomy" id="2954439"/>
    <lineage>
        <taxon>Bacteria</taxon>
        <taxon>Pseudomonadati</taxon>
        <taxon>Acidobacteriota</taxon>
        <taxon>Holophagae</taxon>
        <taxon>Holophagales</taxon>
        <taxon>Holophagaceae</taxon>
        <taxon>Geothrix</taxon>
    </lineage>
</organism>
<accession>A0A9D7SFT1</accession>
<sequence>MTTPFHSHPHPHSRHPIRWFTIEHPYAPDWAVLAAVTAAALILWIWNS</sequence>
<dbReference type="EMBL" id="JADKIO010000004">
    <property type="protein sequence ID" value="MBK9795206.1"/>
    <property type="molecule type" value="Genomic_DNA"/>
</dbReference>
<dbReference type="AlphaFoldDB" id="A0A9D7SFT1"/>
<evidence type="ECO:0000313" key="2">
    <source>
        <dbReference type="EMBL" id="MBK9795206.1"/>
    </source>
</evidence>
<keyword evidence="1" id="KW-1133">Transmembrane helix</keyword>
<name>A0A9D7SFT1_9BACT</name>
<keyword evidence="1" id="KW-0812">Transmembrane</keyword>
<comment type="caution">
    <text evidence="2">The sequence shown here is derived from an EMBL/GenBank/DDBJ whole genome shotgun (WGS) entry which is preliminary data.</text>
</comment>
<evidence type="ECO:0000256" key="1">
    <source>
        <dbReference type="SAM" id="Phobius"/>
    </source>
</evidence>
<reference evidence="2" key="1">
    <citation type="submission" date="2020-10" db="EMBL/GenBank/DDBJ databases">
        <title>Connecting structure to function with the recovery of over 1000 high-quality activated sludge metagenome-assembled genomes encoding full-length rRNA genes using long-read sequencing.</title>
        <authorList>
            <person name="Singleton C.M."/>
            <person name="Petriglieri F."/>
            <person name="Kristensen J.M."/>
            <person name="Kirkegaard R.H."/>
            <person name="Michaelsen T.Y."/>
            <person name="Andersen M.H."/>
            <person name="Karst S.M."/>
            <person name="Dueholm M.S."/>
            <person name="Nielsen P.H."/>
            <person name="Albertsen M."/>
        </authorList>
    </citation>
    <scope>NUCLEOTIDE SEQUENCE</scope>
    <source>
        <strain evidence="2">Skiv_18-Q3-R9-52_MAXAC.067</strain>
    </source>
</reference>
<dbReference type="Proteomes" id="UP000886657">
    <property type="component" value="Unassembled WGS sequence"/>
</dbReference>
<gene>
    <name evidence="2" type="ORF">IPP58_01675</name>
</gene>
<protein>
    <submittedName>
        <fullName evidence="2">Uncharacterized protein</fullName>
    </submittedName>
</protein>
<evidence type="ECO:0000313" key="3">
    <source>
        <dbReference type="Proteomes" id="UP000886657"/>
    </source>
</evidence>
<proteinExistence type="predicted"/>
<keyword evidence="1" id="KW-0472">Membrane</keyword>